<reference evidence="3 4" key="1">
    <citation type="submission" date="2016-11" db="EMBL/GenBank/DDBJ databases">
        <authorList>
            <person name="Jaros S."/>
            <person name="Januszkiewicz K."/>
            <person name="Wedrychowicz H."/>
        </authorList>
    </citation>
    <scope>NUCLEOTIDE SEQUENCE [LARGE SCALE GENOMIC DNA]</scope>
    <source>
        <strain evidence="3 4">DSM 9705</strain>
    </source>
</reference>
<keyword evidence="1" id="KW-0802">TPR repeat</keyword>
<evidence type="ECO:0000313" key="4">
    <source>
        <dbReference type="Proteomes" id="UP000184139"/>
    </source>
</evidence>
<dbReference type="Pfam" id="PF13432">
    <property type="entry name" value="TPR_16"/>
    <property type="match status" value="1"/>
</dbReference>
<dbReference type="PROSITE" id="PS50293">
    <property type="entry name" value="TPR_REGION"/>
    <property type="match status" value="1"/>
</dbReference>
<dbReference type="GO" id="GO:0016757">
    <property type="term" value="F:glycosyltransferase activity"/>
    <property type="evidence" value="ECO:0007669"/>
    <property type="project" value="TreeGrafter"/>
</dbReference>
<feature type="transmembrane region" description="Helical" evidence="2">
    <location>
        <begin position="12"/>
        <end position="34"/>
    </location>
</feature>
<name>A0A1M5XQ80_9BACT</name>
<evidence type="ECO:0000256" key="1">
    <source>
        <dbReference type="PROSITE-ProRule" id="PRU00339"/>
    </source>
</evidence>
<keyword evidence="2" id="KW-0472">Membrane</keyword>
<keyword evidence="4" id="KW-1185">Reference proteome</keyword>
<dbReference type="PANTHER" id="PTHR44998">
    <property type="match status" value="1"/>
</dbReference>
<protein>
    <submittedName>
        <fullName evidence="3">Tetratricopeptide repeat-containing protein</fullName>
    </submittedName>
</protein>
<evidence type="ECO:0000256" key="2">
    <source>
        <dbReference type="SAM" id="Phobius"/>
    </source>
</evidence>
<dbReference type="GO" id="GO:0006493">
    <property type="term" value="P:protein O-linked glycosylation"/>
    <property type="evidence" value="ECO:0007669"/>
    <property type="project" value="TreeGrafter"/>
</dbReference>
<keyword evidence="2" id="KW-0812">Transmembrane</keyword>
<keyword evidence="2" id="KW-1133">Transmembrane helix</keyword>
<gene>
    <name evidence="3" type="ORF">SAMN02745124_03254</name>
</gene>
<dbReference type="SUPFAM" id="SSF48452">
    <property type="entry name" value="TPR-like"/>
    <property type="match status" value="1"/>
</dbReference>
<dbReference type="RefSeq" id="WP_073377644.1">
    <property type="nucleotide sequence ID" value="NZ_FQXS01000022.1"/>
</dbReference>
<feature type="repeat" description="TPR" evidence="1">
    <location>
        <begin position="109"/>
        <end position="142"/>
    </location>
</feature>
<dbReference type="STRING" id="1121409.SAMN02745124_03254"/>
<dbReference type="PANTHER" id="PTHR44998:SF1">
    <property type="entry name" value="UDP-N-ACETYLGLUCOSAMINE--PEPTIDE N-ACETYLGLUCOSAMINYLTRANSFERASE 110 KDA SUBUNIT"/>
    <property type="match status" value="1"/>
</dbReference>
<dbReference type="PROSITE" id="PS50005">
    <property type="entry name" value="TPR"/>
    <property type="match status" value="2"/>
</dbReference>
<dbReference type="EMBL" id="FQXS01000022">
    <property type="protein sequence ID" value="SHI02005.1"/>
    <property type="molecule type" value="Genomic_DNA"/>
</dbReference>
<dbReference type="SMART" id="SM00028">
    <property type="entry name" value="TPR"/>
    <property type="match status" value="3"/>
</dbReference>
<proteinExistence type="predicted"/>
<sequence length="198" mass="21973">MAHNSATVSKQTFYLTIFLIFIAGFLAGVVFTVFRTDDAPAGSPGTTQGQQALPQQQADAILHLEAEVTAHPDNFDAWTQLGHLYFDTNQPEKAIGAYTKALELHSGSADLWTDLGVMYRRSGDPSKALESFDKAIAIDPAHLQSRFNRGVVLHFDLDRTEEALDAWRSVLALNNDYRMANNRLLREFIDSVANETTN</sequence>
<dbReference type="Proteomes" id="UP000184139">
    <property type="component" value="Unassembled WGS sequence"/>
</dbReference>
<evidence type="ECO:0000313" key="3">
    <source>
        <dbReference type="EMBL" id="SHI02005.1"/>
    </source>
</evidence>
<dbReference type="Gene3D" id="1.25.40.10">
    <property type="entry name" value="Tetratricopeptide repeat domain"/>
    <property type="match status" value="1"/>
</dbReference>
<feature type="repeat" description="TPR" evidence="1">
    <location>
        <begin position="75"/>
        <end position="108"/>
    </location>
</feature>
<dbReference type="OrthoDB" id="5338908at2"/>
<dbReference type="InterPro" id="IPR011990">
    <property type="entry name" value="TPR-like_helical_dom_sf"/>
</dbReference>
<organism evidence="3 4">
    <name type="scientific">Desulfofustis glycolicus DSM 9705</name>
    <dbReference type="NCBI Taxonomy" id="1121409"/>
    <lineage>
        <taxon>Bacteria</taxon>
        <taxon>Pseudomonadati</taxon>
        <taxon>Thermodesulfobacteriota</taxon>
        <taxon>Desulfobulbia</taxon>
        <taxon>Desulfobulbales</taxon>
        <taxon>Desulfocapsaceae</taxon>
        <taxon>Desulfofustis</taxon>
    </lineage>
</organism>
<accession>A0A1M5XQ80</accession>
<dbReference type="AlphaFoldDB" id="A0A1M5XQ80"/>
<dbReference type="InterPro" id="IPR019734">
    <property type="entry name" value="TPR_rpt"/>
</dbReference>